<evidence type="ECO:0000313" key="1">
    <source>
        <dbReference type="EMBL" id="OMO52706.1"/>
    </source>
</evidence>
<dbReference type="EMBL" id="AWWV01015450">
    <property type="protein sequence ID" value="OMO52706.1"/>
    <property type="molecule type" value="Genomic_DNA"/>
</dbReference>
<proteinExistence type="predicted"/>
<dbReference type="Proteomes" id="UP000188268">
    <property type="component" value="Unassembled WGS sequence"/>
</dbReference>
<gene>
    <name evidence="1" type="ORF">CCACVL1_29105</name>
</gene>
<accession>A0A1R3G3P9</accession>
<comment type="caution">
    <text evidence="1">The sequence shown here is derived from an EMBL/GenBank/DDBJ whole genome shotgun (WGS) entry which is preliminary data.</text>
</comment>
<organism evidence="1 2">
    <name type="scientific">Corchorus capsularis</name>
    <name type="common">Jute</name>
    <dbReference type="NCBI Taxonomy" id="210143"/>
    <lineage>
        <taxon>Eukaryota</taxon>
        <taxon>Viridiplantae</taxon>
        <taxon>Streptophyta</taxon>
        <taxon>Embryophyta</taxon>
        <taxon>Tracheophyta</taxon>
        <taxon>Spermatophyta</taxon>
        <taxon>Magnoliopsida</taxon>
        <taxon>eudicotyledons</taxon>
        <taxon>Gunneridae</taxon>
        <taxon>Pentapetalae</taxon>
        <taxon>rosids</taxon>
        <taxon>malvids</taxon>
        <taxon>Malvales</taxon>
        <taxon>Malvaceae</taxon>
        <taxon>Grewioideae</taxon>
        <taxon>Apeibeae</taxon>
        <taxon>Corchorus</taxon>
    </lineage>
</organism>
<reference evidence="1 2" key="1">
    <citation type="submission" date="2013-09" db="EMBL/GenBank/DDBJ databases">
        <title>Corchorus capsularis genome sequencing.</title>
        <authorList>
            <person name="Alam M."/>
            <person name="Haque M.S."/>
            <person name="Islam M.S."/>
            <person name="Emdad E.M."/>
            <person name="Islam M.M."/>
            <person name="Ahmed B."/>
            <person name="Halim A."/>
            <person name="Hossen Q.M.M."/>
            <person name="Hossain M.Z."/>
            <person name="Ahmed R."/>
            <person name="Khan M.M."/>
            <person name="Islam R."/>
            <person name="Rashid M.M."/>
            <person name="Khan S.A."/>
            <person name="Rahman M.S."/>
            <person name="Alam M."/>
        </authorList>
    </citation>
    <scope>NUCLEOTIDE SEQUENCE [LARGE SCALE GENOMIC DNA]</scope>
    <source>
        <strain evidence="2">cv. CVL-1</strain>
        <tissue evidence="1">Whole seedling</tissue>
    </source>
</reference>
<evidence type="ECO:0000313" key="2">
    <source>
        <dbReference type="Proteomes" id="UP000188268"/>
    </source>
</evidence>
<sequence>LVRTLLRSPSSTVRCLSNLELSIMIRMELLC</sequence>
<protein>
    <submittedName>
        <fullName evidence="1">Uncharacterized protein</fullName>
    </submittedName>
</protein>
<feature type="non-terminal residue" evidence="1">
    <location>
        <position position="1"/>
    </location>
</feature>
<dbReference type="AlphaFoldDB" id="A0A1R3G3P9"/>
<name>A0A1R3G3P9_COCAP</name>
<keyword evidence="2" id="KW-1185">Reference proteome</keyword>